<dbReference type="InterPro" id="IPR033887">
    <property type="entry name" value="PTS_IIA_man"/>
</dbReference>
<dbReference type="GO" id="GO:0016020">
    <property type="term" value="C:membrane"/>
    <property type="evidence" value="ECO:0007669"/>
    <property type="project" value="InterPro"/>
</dbReference>
<proteinExistence type="predicted"/>
<reference evidence="9" key="2">
    <citation type="submission" date="2021-04" db="EMBL/GenBank/DDBJ databases">
        <authorList>
            <person name="Gilroy R."/>
        </authorList>
    </citation>
    <scope>NUCLEOTIDE SEQUENCE</scope>
    <source>
        <strain evidence="9">ChiGjej1B1-98</strain>
    </source>
</reference>
<dbReference type="InterPro" id="IPR036662">
    <property type="entry name" value="PTS_EIIA_man-typ_sf"/>
</dbReference>
<dbReference type="Proteomes" id="UP000824005">
    <property type="component" value="Unassembled WGS sequence"/>
</dbReference>
<dbReference type="GO" id="GO:0005737">
    <property type="term" value="C:cytoplasm"/>
    <property type="evidence" value="ECO:0007669"/>
    <property type="project" value="UniProtKB-SubCell"/>
</dbReference>
<dbReference type="PANTHER" id="PTHR33799">
    <property type="entry name" value="PTS PERMEASE-RELATED-RELATED"/>
    <property type="match status" value="1"/>
</dbReference>
<keyword evidence="7" id="KW-0418">Kinase</keyword>
<dbReference type="GO" id="GO:0009401">
    <property type="term" value="P:phosphoenolpyruvate-dependent sugar phosphotransferase system"/>
    <property type="evidence" value="ECO:0007669"/>
    <property type="project" value="UniProtKB-KW"/>
</dbReference>
<evidence type="ECO:0000313" key="9">
    <source>
        <dbReference type="EMBL" id="HIY65775.1"/>
    </source>
</evidence>
<reference evidence="9" key="1">
    <citation type="journal article" date="2021" name="PeerJ">
        <title>Extensive microbial diversity within the chicken gut microbiome revealed by metagenomics and culture.</title>
        <authorList>
            <person name="Gilroy R."/>
            <person name="Ravi A."/>
            <person name="Getino M."/>
            <person name="Pursley I."/>
            <person name="Horton D.L."/>
            <person name="Alikhan N.F."/>
            <person name="Baker D."/>
            <person name="Gharbi K."/>
            <person name="Hall N."/>
            <person name="Watson M."/>
            <person name="Adriaenssens E.M."/>
            <person name="Foster-Nyarko E."/>
            <person name="Jarju S."/>
            <person name="Secka A."/>
            <person name="Antonio M."/>
            <person name="Oren A."/>
            <person name="Chaudhuri R.R."/>
            <person name="La Ragione R."/>
            <person name="Hildebrand F."/>
            <person name="Pallen M.J."/>
        </authorList>
    </citation>
    <scope>NUCLEOTIDE SEQUENCE</scope>
    <source>
        <strain evidence="9">ChiGjej1B1-98</strain>
    </source>
</reference>
<evidence type="ECO:0000256" key="7">
    <source>
        <dbReference type="ARBA" id="ARBA00022777"/>
    </source>
</evidence>
<keyword evidence="5" id="KW-0808">Transferase</keyword>
<evidence type="ECO:0000256" key="4">
    <source>
        <dbReference type="ARBA" id="ARBA00022597"/>
    </source>
</evidence>
<evidence type="ECO:0000256" key="6">
    <source>
        <dbReference type="ARBA" id="ARBA00022683"/>
    </source>
</evidence>
<feature type="domain" description="PTS EIIA type-4" evidence="8">
    <location>
        <begin position="1"/>
        <end position="132"/>
    </location>
</feature>
<evidence type="ECO:0000256" key="3">
    <source>
        <dbReference type="ARBA" id="ARBA00022490"/>
    </source>
</evidence>
<keyword evidence="3" id="KW-0963">Cytoplasm</keyword>
<name>A0A9D1YVJ2_9MICO</name>
<evidence type="ECO:0000256" key="2">
    <source>
        <dbReference type="ARBA" id="ARBA00022448"/>
    </source>
</evidence>
<dbReference type="InterPro" id="IPR051471">
    <property type="entry name" value="Bacterial_PTS_sugar_comp"/>
</dbReference>
<organism evidence="9 10">
    <name type="scientific">Candidatus Agrococcus pullicola</name>
    <dbReference type="NCBI Taxonomy" id="2838429"/>
    <lineage>
        <taxon>Bacteria</taxon>
        <taxon>Bacillati</taxon>
        <taxon>Actinomycetota</taxon>
        <taxon>Actinomycetes</taxon>
        <taxon>Micrococcales</taxon>
        <taxon>Microbacteriaceae</taxon>
        <taxon>Agrococcus</taxon>
    </lineage>
</organism>
<dbReference type="GO" id="GO:0016301">
    <property type="term" value="F:kinase activity"/>
    <property type="evidence" value="ECO:0007669"/>
    <property type="project" value="UniProtKB-KW"/>
</dbReference>
<dbReference type="Gene3D" id="3.40.50.510">
    <property type="entry name" value="Phosphotransferase system, mannose-type IIA component"/>
    <property type="match status" value="1"/>
</dbReference>
<keyword evidence="4 9" id="KW-0762">Sugar transport</keyword>
<protein>
    <submittedName>
        <fullName evidence="9">PTS sugar transporter subunit IIA</fullName>
    </submittedName>
</protein>
<keyword evidence="6" id="KW-0598">Phosphotransferase system</keyword>
<evidence type="ECO:0000259" key="8">
    <source>
        <dbReference type="PROSITE" id="PS51096"/>
    </source>
</evidence>
<comment type="subcellular location">
    <subcellularLocation>
        <location evidence="1">Cytoplasm</location>
    </subcellularLocation>
</comment>
<comment type="caution">
    <text evidence="9">The sequence shown here is derived from an EMBL/GenBank/DDBJ whole genome shotgun (WGS) entry which is preliminary data.</text>
</comment>
<sequence>MRPMVIATHGTLANGLLAAAEMIVGTAPDARAVNFEIGMSVDDLTNAVNLAIEEIGGDDPVLVLVDLAGGSPSRVAATLALDGRTKVLAGVNLPMVIAALTEEDADLPAIVAAGRAGIDMYGNAPAASGGLR</sequence>
<gene>
    <name evidence="9" type="ORF">H9830_05800</name>
</gene>
<dbReference type="AlphaFoldDB" id="A0A9D1YVJ2"/>
<evidence type="ECO:0000313" key="10">
    <source>
        <dbReference type="Proteomes" id="UP000824005"/>
    </source>
</evidence>
<keyword evidence="2" id="KW-0813">Transport</keyword>
<dbReference type="EMBL" id="DXDC01000169">
    <property type="protein sequence ID" value="HIY65775.1"/>
    <property type="molecule type" value="Genomic_DNA"/>
</dbReference>
<dbReference type="Pfam" id="PF03610">
    <property type="entry name" value="EIIA-man"/>
    <property type="match status" value="1"/>
</dbReference>
<dbReference type="CDD" id="cd00006">
    <property type="entry name" value="PTS_IIA_man"/>
    <property type="match status" value="1"/>
</dbReference>
<dbReference type="PROSITE" id="PS51096">
    <property type="entry name" value="PTS_EIIA_TYPE_4"/>
    <property type="match status" value="1"/>
</dbReference>
<evidence type="ECO:0000256" key="1">
    <source>
        <dbReference type="ARBA" id="ARBA00004496"/>
    </source>
</evidence>
<dbReference type="InterPro" id="IPR004701">
    <property type="entry name" value="PTS_EIIA_man-typ"/>
</dbReference>
<evidence type="ECO:0000256" key="5">
    <source>
        <dbReference type="ARBA" id="ARBA00022679"/>
    </source>
</evidence>
<dbReference type="PANTHER" id="PTHR33799:SF1">
    <property type="entry name" value="PTS SYSTEM MANNOSE-SPECIFIC EIIAB COMPONENT-RELATED"/>
    <property type="match status" value="1"/>
</dbReference>
<dbReference type="SUPFAM" id="SSF53062">
    <property type="entry name" value="PTS system fructose IIA component-like"/>
    <property type="match status" value="1"/>
</dbReference>
<accession>A0A9D1YVJ2</accession>